<protein>
    <submittedName>
        <fullName evidence="5">Putative metallophosphoesterase YkuE</fullName>
    </submittedName>
</protein>
<feature type="transmembrane region" description="Helical" evidence="3">
    <location>
        <begin position="12"/>
        <end position="30"/>
    </location>
</feature>
<evidence type="ECO:0000256" key="3">
    <source>
        <dbReference type="SAM" id="Phobius"/>
    </source>
</evidence>
<dbReference type="Gene3D" id="3.60.21.10">
    <property type="match status" value="1"/>
</dbReference>
<dbReference type="GO" id="GO:0008758">
    <property type="term" value="F:UDP-2,3-diacylglucosamine hydrolase activity"/>
    <property type="evidence" value="ECO:0007669"/>
    <property type="project" value="TreeGrafter"/>
</dbReference>
<keyword evidence="2" id="KW-0378">Hydrolase</keyword>
<name>A0A8J3I9Q2_9CHLR</name>
<dbReference type="AlphaFoldDB" id="A0A8J3I9Q2"/>
<accession>A0A8J3I9Q2</accession>
<evidence type="ECO:0000259" key="4">
    <source>
        <dbReference type="Pfam" id="PF00149"/>
    </source>
</evidence>
<dbReference type="Pfam" id="PF00149">
    <property type="entry name" value="Metallophos"/>
    <property type="match status" value="1"/>
</dbReference>
<dbReference type="GO" id="GO:0016020">
    <property type="term" value="C:membrane"/>
    <property type="evidence" value="ECO:0007669"/>
    <property type="project" value="GOC"/>
</dbReference>
<dbReference type="GO" id="GO:0009245">
    <property type="term" value="P:lipid A biosynthetic process"/>
    <property type="evidence" value="ECO:0007669"/>
    <property type="project" value="TreeGrafter"/>
</dbReference>
<sequence length="295" mass="32734">MSIKRRTFLKYVGVGSVGVTVLGGSSVWYGTIIEPAELEVVTLPVKLTYLDAPFRGYRILQLSDIHADTTWMDAQRLAHIVQIANEQHPDLVLITGDFVTYQHKGMEKTLATLKELQARDGVFAILGNRDYVGDPQVVRALLHAYNIQELKDRVHTISRDGGMLHLIGLDDLWGQTEHYRLPLDGRKDVLFSLVKSLPATGAAILLVHEPDFADIAKTTQRIALQLSGHTHGGQVRLPGYGALHLPSMGKRYQAGLYHLDGMLHYTNRGLGMMSPQIRLNCSPEITVFVCQDSSS</sequence>
<organism evidence="5 6">
    <name type="scientific">Reticulibacter mediterranei</name>
    <dbReference type="NCBI Taxonomy" id="2778369"/>
    <lineage>
        <taxon>Bacteria</taxon>
        <taxon>Bacillati</taxon>
        <taxon>Chloroflexota</taxon>
        <taxon>Ktedonobacteria</taxon>
        <taxon>Ktedonobacterales</taxon>
        <taxon>Reticulibacteraceae</taxon>
        <taxon>Reticulibacter</taxon>
    </lineage>
</organism>
<keyword evidence="3" id="KW-0472">Membrane</keyword>
<evidence type="ECO:0000313" key="6">
    <source>
        <dbReference type="Proteomes" id="UP000597444"/>
    </source>
</evidence>
<dbReference type="PANTHER" id="PTHR31302">
    <property type="entry name" value="TRANSMEMBRANE PROTEIN WITH METALLOPHOSPHOESTERASE DOMAIN-RELATED"/>
    <property type="match status" value="1"/>
</dbReference>
<feature type="domain" description="Calcineurin-like phosphoesterase" evidence="4">
    <location>
        <begin position="58"/>
        <end position="232"/>
    </location>
</feature>
<evidence type="ECO:0000256" key="2">
    <source>
        <dbReference type="ARBA" id="ARBA00022801"/>
    </source>
</evidence>
<dbReference type="Proteomes" id="UP000597444">
    <property type="component" value="Unassembled WGS sequence"/>
</dbReference>
<dbReference type="EMBL" id="BNJK01000001">
    <property type="protein sequence ID" value="GHO91469.1"/>
    <property type="molecule type" value="Genomic_DNA"/>
</dbReference>
<keyword evidence="3" id="KW-0812">Transmembrane</keyword>
<dbReference type="PANTHER" id="PTHR31302:SF31">
    <property type="entry name" value="PHOSPHODIESTERASE YAEI"/>
    <property type="match status" value="1"/>
</dbReference>
<dbReference type="CDD" id="cd07385">
    <property type="entry name" value="MPP_YkuE_C"/>
    <property type="match status" value="1"/>
</dbReference>
<dbReference type="SUPFAM" id="SSF56300">
    <property type="entry name" value="Metallo-dependent phosphatases"/>
    <property type="match status" value="1"/>
</dbReference>
<dbReference type="InterPro" id="IPR051158">
    <property type="entry name" value="Metallophosphoesterase_sf"/>
</dbReference>
<dbReference type="RefSeq" id="WP_220202363.1">
    <property type="nucleotide sequence ID" value="NZ_BNJK01000001.1"/>
</dbReference>
<keyword evidence="6" id="KW-1185">Reference proteome</keyword>
<keyword evidence="3" id="KW-1133">Transmembrane helix</keyword>
<dbReference type="InterPro" id="IPR004843">
    <property type="entry name" value="Calcineurin-like_PHP"/>
</dbReference>
<proteinExistence type="predicted"/>
<evidence type="ECO:0000256" key="1">
    <source>
        <dbReference type="ARBA" id="ARBA00022723"/>
    </source>
</evidence>
<keyword evidence="1" id="KW-0479">Metal-binding</keyword>
<dbReference type="InterPro" id="IPR029052">
    <property type="entry name" value="Metallo-depent_PP-like"/>
</dbReference>
<reference evidence="5" key="1">
    <citation type="submission" date="2020-10" db="EMBL/GenBank/DDBJ databases">
        <title>Taxonomic study of unclassified bacteria belonging to the class Ktedonobacteria.</title>
        <authorList>
            <person name="Yabe S."/>
            <person name="Wang C.M."/>
            <person name="Zheng Y."/>
            <person name="Sakai Y."/>
            <person name="Cavaletti L."/>
            <person name="Monciardini P."/>
            <person name="Donadio S."/>
        </authorList>
    </citation>
    <scope>NUCLEOTIDE SEQUENCE</scope>
    <source>
        <strain evidence="5">ID150040</strain>
    </source>
</reference>
<comment type="caution">
    <text evidence="5">The sequence shown here is derived from an EMBL/GenBank/DDBJ whole genome shotgun (WGS) entry which is preliminary data.</text>
</comment>
<evidence type="ECO:0000313" key="5">
    <source>
        <dbReference type="EMBL" id="GHO91469.1"/>
    </source>
</evidence>
<dbReference type="GO" id="GO:0046872">
    <property type="term" value="F:metal ion binding"/>
    <property type="evidence" value="ECO:0007669"/>
    <property type="project" value="UniProtKB-KW"/>
</dbReference>
<gene>
    <name evidence="5" type="primary">ykuE</name>
    <name evidence="5" type="ORF">KSF_015170</name>
</gene>